<dbReference type="Pfam" id="PF00510">
    <property type="entry name" value="COX3"/>
    <property type="match status" value="1"/>
</dbReference>
<evidence type="ECO:0000256" key="6">
    <source>
        <dbReference type="RuleBase" id="RU003376"/>
    </source>
</evidence>
<dbReference type="OrthoDB" id="9810850at2"/>
<dbReference type="AlphaFoldDB" id="A0A0D9AQC3"/>
<evidence type="ECO:0000256" key="5">
    <source>
        <dbReference type="ARBA" id="ARBA00023136"/>
    </source>
</evidence>
<protein>
    <submittedName>
        <fullName evidence="9">Cytochrome c oxidase polypeptide III</fullName>
    </submittedName>
</protein>
<evidence type="ECO:0000313" key="9">
    <source>
        <dbReference type="EMBL" id="KJH82889.1"/>
    </source>
</evidence>
<organism evidence="9 10">
    <name type="scientific">Stutzerimonas stutzeri</name>
    <name type="common">Pseudomonas stutzeri</name>
    <dbReference type="NCBI Taxonomy" id="316"/>
    <lineage>
        <taxon>Bacteria</taxon>
        <taxon>Pseudomonadati</taxon>
        <taxon>Pseudomonadota</taxon>
        <taxon>Gammaproteobacteria</taxon>
        <taxon>Pseudomonadales</taxon>
        <taxon>Pseudomonadaceae</taxon>
        <taxon>Stutzerimonas</taxon>
    </lineage>
</organism>
<evidence type="ECO:0000259" key="8">
    <source>
        <dbReference type="PROSITE" id="PS50253"/>
    </source>
</evidence>
<evidence type="ECO:0000256" key="7">
    <source>
        <dbReference type="SAM" id="Phobius"/>
    </source>
</evidence>
<dbReference type="InterPro" id="IPR024791">
    <property type="entry name" value="Cyt_c/ubiquinol_Oxase_su3"/>
</dbReference>
<dbReference type="PANTHER" id="PTHR11403">
    <property type="entry name" value="CYTOCHROME C OXIDASE SUBUNIT III"/>
    <property type="match status" value="1"/>
</dbReference>
<reference evidence="9 10" key="1">
    <citation type="submission" date="2015-02" db="EMBL/GenBank/DDBJ databases">
        <title>Draft genome sequence of Pseudomonas stutzeri NT0128 isolated from wheat (Triticum turgidum) rhizosphere.</title>
        <authorList>
            <person name="Tovi N."/>
            <person name="Frenk S."/>
            <person name="Hadar Y."/>
            <person name="Minz D."/>
        </authorList>
    </citation>
    <scope>NUCLEOTIDE SEQUENCE [LARGE SCALE GENOMIC DNA]</scope>
    <source>
        <strain evidence="9 10">NT0128</strain>
    </source>
</reference>
<feature type="transmembrane region" description="Helical" evidence="7">
    <location>
        <begin position="96"/>
        <end position="113"/>
    </location>
</feature>
<dbReference type="RefSeq" id="WP_045161705.1">
    <property type="nucleotide sequence ID" value="NZ_JYHV01000014.1"/>
</dbReference>
<dbReference type="GO" id="GO:0005886">
    <property type="term" value="C:plasma membrane"/>
    <property type="evidence" value="ECO:0007669"/>
    <property type="project" value="UniProtKB-SubCell"/>
</dbReference>
<dbReference type="GO" id="GO:0019646">
    <property type="term" value="P:aerobic electron transport chain"/>
    <property type="evidence" value="ECO:0007669"/>
    <property type="project" value="InterPro"/>
</dbReference>
<evidence type="ECO:0000256" key="2">
    <source>
        <dbReference type="ARBA" id="ARBA00010581"/>
    </source>
</evidence>
<sequence length="215" mass="24372">MAVRKRYLAEQFSTASQQREATYLGMWLFLATEIMMFGALFLVISYYRLHDPRAVAEAVHHLHFVLAGFNSALLLTASLCMSLVVKASRQDYHRHVQLWLILAALLGLGFLGLKGFEYAWEYREGLLPGSPNESPLKNPGSRLYMVIYLYSTALHALHVSIAVVLALGMAARIHFGHMKLPERAITLEMVGLYWHLIDVIWILLYPALYLLGRPA</sequence>
<feature type="transmembrane region" description="Helical" evidence="7">
    <location>
        <begin position="21"/>
        <end position="44"/>
    </location>
</feature>
<dbReference type="PANTHER" id="PTHR11403:SF6">
    <property type="entry name" value="NITRIC OXIDE REDUCTASE SUBUNIT E"/>
    <property type="match status" value="1"/>
</dbReference>
<dbReference type="Gene3D" id="1.20.120.80">
    <property type="entry name" value="Cytochrome c oxidase, subunit III, four-helix bundle"/>
    <property type="match status" value="1"/>
</dbReference>
<proteinExistence type="inferred from homology"/>
<dbReference type="InterPro" id="IPR013833">
    <property type="entry name" value="Cyt_c_oxidase_su3_a-hlx"/>
</dbReference>
<dbReference type="GO" id="GO:0004129">
    <property type="term" value="F:cytochrome-c oxidase activity"/>
    <property type="evidence" value="ECO:0007669"/>
    <property type="project" value="InterPro"/>
</dbReference>
<comment type="caution">
    <text evidence="9">The sequence shown here is derived from an EMBL/GenBank/DDBJ whole genome shotgun (WGS) entry which is preliminary data.</text>
</comment>
<feature type="transmembrane region" description="Helical" evidence="7">
    <location>
        <begin position="64"/>
        <end position="84"/>
    </location>
</feature>
<dbReference type="EMBL" id="JYHV01000014">
    <property type="protein sequence ID" value="KJH82889.1"/>
    <property type="molecule type" value="Genomic_DNA"/>
</dbReference>
<feature type="domain" description="Heme-copper oxidase subunit III family profile" evidence="8">
    <location>
        <begin position="1"/>
        <end position="213"/>
    </location>
</feature>
<name>A0A0D9AQC3_STUST</name>
<evidence type="ECO:0000256" key="1">
    <source>
        <dbReference type="ARBA" id="ARBA00004141"/>
    </source>
</evidence>
<comment type="similarity">
    <text evidence="2 6">Belongs to the cytochrome c oxidase subunit 3 family.</text>
</comment>
<dbReference type="InterPro" id="IPR035973">
    <property type="entry name" value="Cyt_c_oxidase_su3-like_sf"/>
</dbReference>
<evidence type="ECO:0000256" key="4">
    <source>
        <dbReference type="ARBA" id="ARBA00022989"/>
    </source>
</evidence>
<keyword evidence="5 7" id="KW-0472">Membrane</keyword>
<dbReference type="Proteomes" id="UP000032487">
    <property type="component" value="Unassembled WGS sequence"/>
</dbReference>
<gene>
    <name evidence="9" type="ORF">UF78_08625</name>
</gene>
<evidence type="ECO:0000256" key="3">
    <source>
        <dbReference type="ARBA" id="ARBA00022692"/>
    </source>
</evidence>
<dbReference type="SUPFAM" id="SSF81452">
    <property type="entry name" value="Cytochrome c oxidase subunit III-like"/>
    <property type="match status" value="1"/>
</dbReference>
<feature type="transmembrane region" description="Helical" evidence="7">
    <location>
        <begin position="147"/>
        <end position="171"/>
    </location>
</feature>
<dbReference type="InterPro" id="IPR000298">
    <property type="entry name" value="Cyt_c_oxidase-like_su3"/>
</dbReference>
<keyword evidence="3 6" id="KW-0812">Transmembrane</keyword>
<accession>A0A0D9AQC3</accession>
<dbReference type="PATRIC" id="fig|316.101.peg.1442"/>
<feature type="transmembrane region" description="Helical" evidence="7">
    <location>
        <begin position="192"/>
        <end position="212"/>
    </location>
</feature>
<keyword evidence="4 7" id="KW-1133">Transmembrane helix</keyword>
<dbReference type="PROSITE" id="PS50253">
    <property type="entry name" value="COX3"/>
    <property type="match status" value="1"/>
</dbReference>
<comment type="subcellular location">
    <subcellularLocation>
        <location evidence="6">Cell membrane</location>
        <topology evidence="6">Multi-pass membrane protein</topology>
    </subcellularLocation>
    <subcellularLocation>
        <location evidence="1">Membrane</location>
        <topology evidence="1">Multi-pass membrane protein</topology>
    </subcellularLocation>
</comment>
<evidence type="ECO:0000313" key="10">
    <source>
        <dbReference type="Proteomes" id="UP000032487"/>
    </source>
</evidence>